<dbReference type="InParanoid" id="A0A1C7N8S6"/>
<reference evidence="5 6" key="1">
    <citation type="submission" date="2016-03" db="EMBL/GenBank/DDBJ databases">
        <title>Choanephora cucurbitarum.</title>
        <authorList>
            <person name="Min B."/>
            <person name="Park H."/>
            <person name="Park J.-H."/>
            <person name="Shin H.-D."/>
            <person name="Choi I.-G."/>
        </authorList>
    </citation>
    <scope>NUCLEOTIDE SEQUENCE [LARGE SCALE GENOMIC DNA]</scope>
    <source>
        <strain evidence="5 6">KUS-F28377</strain>
    </source>
</reference>
<dbReference type="Pfam" id="PF05648">
    <property type="entry name" value="PEX11"/>
    <property type="match status" value="1"/>
</dbReference>
<accession>A0A1C7N8S6</accession>
<dbReference type="EMBL" id="LUGH01000444">
    <property type="protein sequence ID" value="OBZ85006.1"/>
    <property type="molecule type" value="Genomic_DNA"/>
</dbReference>
<dbReference type="PANTHER" id="PTHR12652:SF50">
    <property type="entry name" value="PEROXIN 11"/>
    <property type="match status" value="1"/>
</dbReference>
<evidence type="ECO:0000256" key="3">
    <source>
        <dbReference type="ARBA" id="ARBA00023140"/>
    </source>
</evidence>
<evidence type="ECO:0000256" key="4">
    <source>
        <dbReference type="ARBA" id="ARBA00046271"/>
    </source>
</evidence>
<keyword evidence="2" id="KW-0472">Membrane</keyword>
<dbReference type="GO" id="GO:0016559">
    <property type="term" value="P:peroxisome fission"/>
    <property type="evidence" value="ECO:0007669"/>
    <property type="project" value="InterPro"/>
</dbReference>
<name>A0A1C7N8S6_9FUNG</name>
<organism evidence="5 6">
    <name type="scientific">Choanephora cucurbitarum</name>
    <dbReference type="NCBI Taxonomy" id="101091"/>
    <lineage>
        <taxon>Eukaryota</taxon>
        <taxon>Fungi</taxon>
        <taxon>Fungi incertae sedis</taxon>
        <taxon>Mucoromycota</taxon>
        <taxon>Mucoromycotina</taxon>
        <taxon>Mucoromycetes</taxon>
        <taxon>Mucorales</taxon>
        <taxon>Mucorineae</taxon>
        <taxon>Choanephoraceae</taxon>
        <taxon>Choanephoroideae</taxon>
        <taxon>Choanephora</taxon>
    </lineage>
</organism>
<evidence type="ECO:0000313" key="5">
    <source>
        <dbReference type="EMBL" id="OBZ85006.1"/>
    </source>
</evidence>
<keyword evidence="1" id="KW-0962">Peroxisome biogenesis</keyword>
<dbReference type="InterPro" id="IPR008733">
    <property type="entry name" value="PEX11"/>
</dbReference>
<proteinExistence type="predicted"/>
<comment type="subcellular location">
    <subcellularLocation>
        <location evidence="4">Peroxisome membrane</location>
    </subcellularLocation>
</comment>
<keyword evidence="6" id="KW-1185">Reference proteome</keyword>
<dbReference type="FunCoup" id="A0A1C7N8S6">
    <property type="interactions" value="47"/>
</dbReference>
<dbReference type="Proteomes" id="UP000093000">
    <property type="component" value="Unassembled WGS sequence"/>
</dbReference>
<evidence type="ECO:0000313" key="6">
    <source>
        <dbReference type="Proteomes" id="UP000093000"/>
    </source>
</evidence>
<evidence type="ECO:0000256" key="1">
    <source>
        <dbReference type="ARBA" id="ARBA00022593"/>
    </source>
</evidence>
<dbReference type="OrthoDB" id="411017at2759"/>
<dbReference type="AlphaFoldDB" id="A0A1C7N8S6"/>
<sequence length="243" mass="27731">MVVNHQSVDAFNRYLNTTVGREKLCRLVQYFARFYAFYLFRSGAPKDVVQRWTDLKTHLGNGRKFFRLLKPVEFAQTGVKSLALRDEVLRYTAVAKQAGMCLYYLSEMFVLSNSINFYKPSNIKTITEFGQKCWLFGITASLLSGLYKFKQLAVRQHMLEKSRKEIVNTEEKSEDQIIELKAQEKALALDLYNTRYAVIQDAVDAIIPSAGLGYLKVDEGIVGLAGMTTSFMAMVTQWKKLNG</sequence>
<gene>
    <name evidence="5" type="primary">pex11</name>
    <name evidence="5" type="ORF">A0J61_06950</name>
</gene>
<comment type="caution">
    <text evidence="5">The sequence shown here is derived from an EMBL/GenBank/DDBJ whole genome shotgun (WGS) entry which is preliminary data.</text>
</comment>
<dbReference type="PANTHER" id="PTHR12652">
    <property type="entry name" value="PEROXISOMAL BIOGENESIS FACTOR 11"/>
    <property type="match status" value="1"/>
</dbReference>
<dbReference type="STRING" id="101091.A0A1C7N8S6"/>
<keyword evidence="3" id="KW-0576">Peroxisome</keyword>
<dbReference type="GO" id="GO:0005778">
    <property type="term" value="C:peroxisomal membrane"/>
    <property type="evidence" value="ECO:0007669"/>
    <property type="project" value="UniProtKB-SubCell"/>
</dbReference>
<protein>
    <submittedName>
        <fullName evidence="5">Peroxisomal biogenesis factor 11</fullName>
    </submittedName>
</protein>
<evidence type="ECO:0000256" key="2">
    <source>
        <dbReference type="ARBA" id="ARBA00023136"/>
    </source>
</evidence>